<dbReference type="EMBL" id="JAVREL010000034">
    <property type="protein sequence ID" value="MDT0347562.1"/>
    <property type="molecule type" value="Genomic_DNA"/>
</dbReference>
<accession>A0ABU2N1S9</accession>
<reference evidence="3" key="1">
    <citation type="submission" date="2023-07" db="EMBL/GenBank/DDBJ databases">
        <title>30 novel species of actinomycetes from the DSMZ collection.</title>
        <authorList>
            <person name="Nouioui I."/>
        </authorList>
    </citation>
    <scope>NUCLEOTIDE SEQUENCE [LARGE SCALE GENOMIC DNA]</scope>
    <source>
        <strain evidence="3">DSM 44938</strain>
    </source>
</reference>
<name>A0ABU2N1S9_9ACTN</name>
<evidence type="ECO:0000313" key="3">
    <source>
        <dbReference type="Proteomes" id="UP001183246"/>
    </source>
</evidence>
<keyword evidence="3" id="KW-1185">Reference proteome</keyword>
<protein>
    <submittedName>
        <fullName evidence="2">Uncharacterized protein</fullName>
    </submittedName>
</protein>
<organism evidence="2 3">
    <name type="scientific">Streptomyces litchfieldiae</name>
    <dbReference type="NCBI Taxonomy" id="3075543"/>
    <lineage>
        <taxon>Bacteria</taxon>
        <taxon>Bacillati</taxon>
        <taxon>Actinomycetota</taxon>
        <taxon>Actinomycetes</taxon>
        <taxon>Kitasatosporales</taxon>
        <taxon>Streptomycetaceae</taxon>
        <taxon>Streptomyces</taxon>
    </lineage>
</organism>
<feature type="region of interest" description="Disordered" evidence="1">
    <location>
        <begin position="1"/>
        <end position="22"/>
    </location>
</feature>
<evidence type="ECO:0000256" key="1">
    <source>
        <dbReference type="SAM" id="MobiDB-lite"/>
    </source>
</evidence>
<feature type="region of interest" description="Disordered" evidence="1">
    <location>
        <begin position="40"/>
        <end position="68"/>
    </location>
</feature>
<comment type="caution">
    <text evidence="2">The sequence shown here is derived from an EMBL/GenBank/DDBJ whole genome shotgun (WGS) entry which is preliminary data.</text>
</comment>
<sequence length="68" mass="7328">MNQQPRAPAHKPCRGTKGGQISMARRTADENIHSRLMKGASASGTTDMPGTEAVLPIRPAFERSRPVT</sequence>
<dbReference type="Proteomes" id="UP001183246">
    <property type="component" value="Unassembled WGS sequence"/>
</dbReference>
<proteinExistence type="predicted"/>
<evidence type="ECO:0000313" key="2">
    <source>
        <dbReference type="EMBL" id="MDT0347562.1"/>
    </source>
</evidence>
<gene>
    <name evidence="2" type="ORF">RM590_34085</name>
</gene>
<dbReference type="RefSeq" id="WP_311708689.1">
    <property type="nucleotide sequence ID" value="NZ_JAVREL010000034.1"/>
</dbReference>